<dbReference type="EMBL" id="MLKD01000013">
    <property type="protein sequence ID" value="OQE20549.1"/>
    <property type="molecule type" value="Genomic_DNA"/>
</dbReference>
<feature type="domain" description="Gfo/Idh/MocA-like oxidoreductase N-terminal" evidence="6">
    <location>
        <begin position="9"/>
        <end position="135"/>
    </location>
</feature>
<evidence type="ECO:0000256" key="2">
    <source>
        <dbReference type="ARBA" id="ARBA00023002"/>
    </source>
</evidence>
<sequence length="286" mass="31782">MASNDFPILRWGIVGTGVISSWFVTDLSLDRPDRKANHIIQAIGSSSIEKGTTFMDNNIGKNLKRPTVYGSYQELFADTNVDIVYIGTPHAFHNQNCLDAIRAGKHVLCEKPFAINARETKEVFEEAKQKGVFIMEAMWTRFFPLVQKLRELIHSEKAIGDVQRVFCDFSMPMGIASLPASSRLKNPALGAGSLLDIGIYSLTWVLLALEGEFSHDTPDVTANQRLEDGVDMATSALLLYEDGRQGIATCSTLSKTPSTFCRIEGSKVSSKWMELRPRHPLLLQSK</sequence>
<dbReference type="EC" id="1.1.1.179" evidence="3"/>
<dbReference type="AlphaFoldDB" id="A0A1V6T3P1"/>
<dbReference type="Gene3D" id="3.30.360.10">
    <property type="entry name" value="Dihydrodipicolinate Reductase, domain 2"/>
    <property type="match status" value="1"/>
</dbReference>
<name>A0A1V6T3P1_9EURO</name>
<accession>A0A1V6T3P1</accession>
<dbReference type="Proteomes" id="UP000191285">
    <property type="component" value="Unassembled WGS sequence"/>
</dbReference>
<evidence type="ECO:0000256" key="1">
    <source>
        <dbReference type="ARBA" id="ARBA00010928"/>
    </source>
</evidence>
<evidence type="ECO:0000313" key="9">
    <source>
        <dbReference type="Proteomes" id="UP000191285"/>
    </source>
</evidence>
<dbReference type="GO" id="GO:0047837">
    <property type="term" value="F:D-xylose 1-dehydrogenase (NADP+) activity"/>
    <property type="evidence" value="ECO:0007669"/>
    <property type="project" value="UniProtKB-EC"/>
</dbReference>
<dbReference type="OrthoDB" id="2129491at2759"/>
<evidence type="ECO:0000259" key="6">
    <source>
        <dbReference type="Pfam" id="PF01408"/>
    </source>
</evidence>
<dbReference type="Gene3D" id="3.40.50.720">
    <property type="entry name" value="NAD(P)-binding Rossmann-like Domain"/>
    <property type="match status" value="1"/>
</dbReference>
<dbReference type="SUPFAM" id="SSF55347">
    <property type="entry name" value="Glyceraldehyde-3-phosphate dehydrogenase-like, C-terminal domain"/>
    <property type="match status" value="1"/>
</dbReference>
<protein>
    <recommendedName>
        <fullName evidence="3">D-xylose 1-dehydrogenase (NADP(+), D-xylono-1,5-lactone-forming)</fullName>
        <ecNumber evidence="3">1.1.1.179</ecNumber>
    </recommendedName>
    <alternativeName>
        <fullName evidence="4">D-xylose-NADP dehydrogenase</fullName>
    </alternativeName>
</protein>
<dbReference type="SUPFAM" id="SSF51735">
    <property type="entry name" value="NAD(P)-binding Rossmann-fold domains"/>
    <property type="match status" value="1"/>
</dbReference>
<dbReference type="GO" id="GO:0000166">
    <property type="term" value="F:nucleotide binding"/>
    <property type="evidence" value="ECO:0007669"/>
    <property type="project" value="InterPro"/>
</dbReference>
<evidence type="ECO:0000313" key="8">
    <source>
        <dbReference type="EMBL" id="OQE20549.1"/>
    </source>
</evidence>
<comment type="caution">
    <text evidence="8">The sequence shown here is derived from an EMBL/GenBank/DDBJ whole genome shotgun (WGS) entry which is preliminary data.</text>
</comment>
<gene>
    <name evidence="8" type="ORF">PENSTE_c013G00132</name>
</gene>
<dbReference type="Pfam" id="PF01408">
    <property type="entry name" value="GFO_IDH_MocA"/>
    <property type="match status" value="1"/>
</dbReference>
<evidence type="ECO:0000256" key="5">
    <source>
        <dbReference type="ARBA" id="ARBA00049233"/>
    </source>
</evidence>
<reference evidence="9" key="1">
    <citation type="journal article" date="2017" name="Nat. Microbiol.">
        <title>Global analysis of biosynthetic gene clusters reveals vast potential of secondary metabolite production in Penicillium species.</title>
        <authorList>
            <person name="Nielsen J.C."/>
            <person name="Grijseels S."/>
            <person name="Prigent S."/>
            <person name="Ji B."/>
            <person name="Dainat J."/>
            <person name="Nielsen K.F."/>
            <person name="Frisvad J.C."/>
            <person name="Workman M."/>
            <person name="Nielsen J."/>
        </authorList>
    </citation>
    <scope>NUCLEOTIDE SEQUENCE [LARGE SCALE GENOMIC DNA]</scope>
    <source>
        <strain evidence="9">IBT 24891</strain>
    </source>
</reference>
<dbReference type="PANTHER" id="PTHR22604">
    <property type="entry name" value="OXIDOREDUCTASES"/>
    <property type="match status" value="1"/>
</dbReference>
<organism evidence="8 9">
    <name type="scientific">Penicillium steckii</name>
    <dbReference type="NCBI Taxonomy" id="303698"/>
    <lineage>
        <taxon>Eukaryota</taxon>
        <taxon>Fungi</taxon>
        <taxon>Dikarya</taxon>
        <taxon>Ascomycota</taxon>
        <taxon>Pezizomycotina</taxon>
        <taxon>Eurotiomycetes</taxon>
        <taxon>Eurotiomycetidae</taxon>
        <taxon>Eurotiales</taxon>
        <taxon>Aspergillaceae</taxon>
        <taxon>Penicillium</taxon>
    </lineage>
</organism>
<comment type="similarity">
    <text evidence="1">Belongs to the Gfo/Idh/MocA family.</text>
</comment>
<evidence type="ECO:0000256" key="4">
    <source>
        <dbReference type="ARBA" id="ARBA00042988"/>
    </source>
</evidence>
<dbReference type="InterPro" id="IPR055170">
    <property type="entry name" value="GFO_IDH_MocA-like_dom"/>
</dbReference>
<keyword evidence="9" id="KW-1185">Reference proteome</keyword>
<dbReference type="InterPro" id="IPR036291">
    <property type="entry name" value="NAD(P)-bd_dom_sf"/>
</dbReference>
<keyword evidence="2" id="KW-0560">Oxidoreductase</keyword>
<dbReference type="PANTHER" id="PTHR22604:SF105">
    <property type="entry name" value="TRANS-1,2-DIHYDROBENZENE-1,2-DIOL DEHYDROGENASE"/>
    <property type="match status" value="1"/>
</dbReference>
<dbReference type="InterPro" id="IPR000683">
    <property type="entry name" value="Gfo/Idh/MocA-like_OxRdtase_N"/>
</dbReference>
<evidence type="ECO:0000256" key="3">
    <source>
        <dbReference type="ARBA" id="ARBA00038984"/>
    </source>
</evidence>
<evidence type="ECO:0000259" key="7">
    <source>
        <dbReference type="Pfam" id="PF22725"/>
    </source>
</evidence>
<proteinExistence type="inferred from homology"/>
<dbReference type="Pfam" id="PF22725">
    <property type="entry name" value="GFO_IDH_MocA_C3"/>
    <property type="match status" value="1"/>
</dbReference>
<dbReference type="STRING" id="303698.A0A1V6T3P1"/>
<feature type="domain" description="GFO/IDH/MocA-like oxidoreductase" evidence="7">
    <location>
        <begin position="146"/>
        <end position="267"/>
    </location>
</feature>
<dbReference type="InterPro" id="IPR050984">
    <property type="entry name" value="Gfo/Idh/MocA_domain"/>
</dbReference>
<comment type="catalytic activity">
    <reaction evidence="5">
        <text>D-xylose + NADP(+) = D-xylono-1,5-lactone + NADPH + H(+)</text>
        <dbReference type="Rhea" id="RHEA:22000"/>
        <dbReference type="ChEBI" id="CHEBI:15378"/>
        <dbReference type="ChEBI" id="CHEBI:15867"/>
        <dbReference type="ChEBI" id="CHEBI:53455"/>
        <dbReference type="ChEBI" id="CHEBI:57783"/>
        <dbReference type="ChEBI" id="CHEBI:58349"/>
        <dbReference type="EC" id="1.1.1.179"/>
    </reaction>
</comment>